<sequence length="277" mass="30427">MPAFAGAGDERIMTLACQVLNADVKDRPWLVFLHGLLGSAEDWQPLLPALDGWPCLLVDLPGHGHSASLTAAGFADVSQLLTGTLHEKNITAYWLIGYSLGGRISLYHACQGDRSGLQGVLVEGAHPGLTCQAERAQRRHHDQQWAARFLQMPWKQALESWYRQPVFSSLTGEQRQQLIALRENNNPHTVAAMLAATSLSVQPDLRGKLLRLSLPLVWLCGSQDAKFIHLARQSGFGLRTVADAGHNAHRDNPAEFARQALAFITSPVLKEVEHDLS</sequence>
<dbReference type="PATRIC" id="fig|745277.3.peg.1287"/>
<accession>H2IPR4</accession>
<evidence type="ECO:0000256" key="4">
    <source>
        <dbReference type="NCBIfam" id="TIGR03695"/>
    </source>
</evidence>
<dbReference type="EMBL" id="CP003244">
    <property type="protein sequence ID" value="AEX51231.1"/>
    <property type="molecule type" value="Genomic_DNA"/>
</dbReference>
<reference evidence="6 7" key="1">
    <citation type="journal article" date="2012" name="J. Bacteriol.">
        <title>Complete Genome Sequence of Rahnella aquatilis CIP 78.65.</title>
        <authorList>
            <person name="Martinez R.J."/>
            <person name="Bruce D."/>
            <person name="Detter C."/>
            <person name="Goodwin L.A."/>
            <person name="Han J."/>
            <person name="Han C.S."/>
            <person name="Held B."/>
            <person name="Land M.L."/>
            <person name="Mikhailova N."/>
            <person name="Nolan M."/>
            <person name="Pennacchio L."/>
            <person name="Pitluck S."/>
            <person name="Tapia R."/>
            <person name="Woyke T."/>
            <person name="Sobecky P.A."/>
        </authorList>
    </citation>
    <scope>NUCLEOTIDE SEQUENCE [LARGE SCALE GENOMIC DNA]</scope>
    <source>
        <strain evidence="7">ATCC 33071 / DSM 4594 / JCM 1683 / NBRC 105701 / NCIMB 13365 / CIP 78.65</strain>
    </source>
</reference>
<proteinExistence type="inferred from homology"/>
<dbReference type="Pfam" id="PF12697">
    <property type="entry name" value="Abhydrolase_6"/>
    <property type="match status" value="1"/>
</dbReference>
<dbReference type="ESTHER" id="rahac-h2ipr4">
    <property type="family name" value="MenH_SHCHC"/>
</dbReference>
<dbReference type="HOGENOM" id="CLU_020336_38_2_6"/>
<dbReference type="GO" id="GO:0009234">
    <property type="term" value="P:menaquinone biosynthetic process"/>
    <property type="evidence" value="ECO:0007669"/>
    <property type="project" value="UniProtKB-UniRule"/>
</dbReference>
<dbReference type="KEGG" id="raq:Rahaq2_1351"/>
<evidence type="ECO:0000256" key="1">
    <source>
        <dbReference type="ARBA" id="ARBA00022428"/>
    </source>
</evidence>
<evidence type="ECO:0000256" key="3">
    <source>
        <dbReference type="HAMAP-Rule" id="MF_01660"/>
    </source>
</evidence>
<comment type="subunit">
    <text evidence="3">Monomer.</text>
</comment>
<evidence type="ECO:0000256" key="2">
    <source>
        <dbReference type="ARBA" id="ARBA00023239"/>
    </source>
</evidence>
<dbReference type="InterPro" id="IPR022485">
    <property type="entry name" value="SHCHC_synthase_MenH"/>
</dbReference>
<dbReference type="HAMAP" id="MF_01660">
    <property type="entry name" value="MenH"/>
    <property type="match status" value="1"/>
</dbReference>
<dbReference type="PANTHER" id="PTHR42916">
    <property type="entry name" value="2-SUCCINYL-5-ENOLPYRUVYL-6-HYDROXY-3-CYCLOHEXENE-1-CARBOXYLATE SYNTHASE"/>
    <property type="match status" value="1"/>
</dbReference>
<dbReference type="NCBIfam" id="TIGR03695">
    <property type="entry name" value="menH_SHCHC"/>
    <property type="match status" value="1"/>
</dbReference>
<dbReference type="UniPathway" id="UPA01057">
    <property type="reaction ID" value="UER00900"/>
</dbReference>
<dbReference type="NCBIfam" id="NF008340">
    <property type="entry name" value="PRK11126.1"/>
    <property type="match status" value="1"/>
</dbReference>
<dbReference type="STRING" id="745277.Rahaq2_1351"/>
<reference evidence="7" key="2">
    <citation type="submission" date="2012-01" db="EMBL/GenBank/DDBJ databases">
        <title>Complete sequence of chromosome of Rahnella aquatilis CIP 78.65.</title>
        <authorList>
            <person name="Lucas S."/>
            <person name="Han J."/>
            <person name="Lapidus A."/>
            <person name="Cheng J.-F."/>
            <person name="Goodwin L."/>
            <person name="Pitluck S."/>
            <person name="Peters L."/>
            <person name="Ovchinnikova G."/>
            <person name="Held B."/>
            <person name="Detter J.C."/>
            <person name="Han C."/>
            <person name="Tapia R."/>
            <person name="Land M."/>
            <person name="Hauser L."/>
            <person name="Kyrpides N."/>
            <person name="Ivanova N."/>
            <person name="Pagani I."/>
            <person name="Sobecky P."/>
            <person name="Martinez R."/>
            <person name="Woyke T."/>
        </authorList>
    </citation>
    <scope>NUCLEOTIDE SEQUENCE [LARGE SCALE GENOMIC DNA]</scope>
    <source>
        <strain evidence="7">ATCC 33071 / DSM 4594 / JCM 1683 / NBRC 105701 / NCIMB 13365 / CIP 78.65</strain>
    </source>
</reference>
<comment type="similarity">
    <text evidence="3">Belongs to the AB hydrolase superfamily. MenH family.</text>
</comment>
<dbReference type="UniPathway" id="UPA00079"/>
<keyword evidence="7" id="KW-1185">Reference proteome</keyword>
<organism evidence="6 7">
    <name type="scientific">Rahnella aquatilis (strain ATCC 33071 / DSM 4594 / JCM 1683 / NBRC 105701 / NCIMB 13365 / CIP 78.65)</name>
    <dbReference type="NCBI Taxonomy" id="745277"/>
    <lineage>
        <taxon>Bacteria</taxon>
        <taxon>Pseudomonadati</taxon>
        <taxon>Pseudomonadota</taxon>
        <taxon>Gammaproteobacteria</taxon>
        <taxon>Enterobacterales</taxon>
        <taxon>Yersiniaceae</taxon>
        <taxon>Rahnella</taxon>
    </lineage>
</organism>
<comment type="catalytic activity">
    <reaction evidence="3">
        <text>5-enolpyruvoyl-6-hydroxy-2-succinyl-cyclohex-3-ene-1-carboxylate = (1R,6R)-6-hydroxy-2-succinyl-cyclohexa-2,4-diene-1-carboxylate + pyruvate</text>
        <dbReference type="Rhea" id="RHEA:25597"/>
        <dbReference type="ChEBI" id="CHEBI:15361"/>
        <dbReference type="ChEBI" id="CHEBI:58689"/>
        <dbReference type="ChEBI" id="CHEBI:58818"/>
        <dbReference type="EC" id="4.2.99.20"/>
    </reaction>
</comment>
<feature type="domain" description="AB hydrolase-1" evidence="5">
    <location>
        <begin position="30"/>
        <end position="258"/>
    </location>
</feature>
<dbReference type="RefSeq" id="WP_015696473.1">
    <property type="nucleotide sequence ID" value="NC_016818.1"/>
</dbReference>
<evidence type="ECO:0000259" key="5">
    <source>
        <dbReference type="Pfam" id="PF12697"/>
    </source>
</evidence>
<dbReference type="InterPro" id="IPR029058">
    <property type="entry name" value="AB_hydrolase_fold"/>
</dbReference>
<comment type="pathway">
    <text evidence="3">Quinol/quinone metabolism; menaquinone biosynthesis.</text>
</comment>
<dbReference type="SUPFAM" id="SSF53474">
    <property type="entry name" value="alpha/beta-Hydrolases"/>
    <property type="match status" value="1"/>
</dbReference>
<name>H2IPR4_RAHAC</name>
<comment type="pathway">
    <text evidence="3">Quinol/quinone metabolism; 1,4-dihydroxy-2-naphthoate biosynthesis; 1,4-dihydroxy-2-naphthoate from chorismate: step 3/7.</text>
</comment>
<dbReference type="GO" id="GO:0070205">
    <property type="term" value="F:2-succinyl-6-hydroxy-2,4-cyclohexadiene-1-carboxylate synthase activity"/>
    <property type="evidence" value="ECO:0007669"/>
    <property type="project" value="UniProtKB-UniRule"/>
</dbReference>
<dbReference type="Gene3D" id="3.40.50.1820">
    <property type="entry name" value="alpha/beta hydrolase"/>
    <property type="match status" value="1"/>
</dbReference>
<dbReference type="eggNOG" id="COG2267">
    <property type="taxonomic scope" value="Bacteria"/>
</dbReference>
<evidence type="ECO:0000313" key="7">
    <source>
        <dbReference type="Proteomes" id="UP000009010"/>
    </source>
</evidence>
<evidence type="ECO:0000313" key="6">
    <source>
        <dbReference type="EMBL" id="AEX51231.1"/>
    </source>
</evidence>
<dbReference type="Proteomes" id="UP000009010">
    <property type="component" value="Chromosome"/>
</dbReference>
<gene>
    <name evidence="3" type="primary">menH</name>
    <name evidence="6" type="ordered locus">Rahaq2_1351</name>
</gene>
<keyword evidence="1 3" id="KW-0474">Menaquinone biosynthesis</keyword>
<protein>
    <recommendedName>
        <fullName evidence="3 4">2-succinyl-6-hydroxy-2,4-cyclohexadiene-1-carboxylate synthase</fullName>
        <shortName evidence="3">SHCHC synthase</shortName>
        <ecNumber evidence="3 4">4.2.99.20</ecNumber>
    </recommendedName>
</protein>
<comment type="function">
    <text evidence="3">Catalyzes a proton abstraction reaction that results in 2,5-elimination of pyruvate from 2-succinyl-5-enolpyruvyl-6-hydroxy-3-cyclohexene-1-carboxylate (SEPHCHC) and the formation of 2-succinyl-6-hydroxy-2,4-cyclohexadiene-1-carboxylate (SHCHC).</text>
</comment>
<dbReference type="EC" id="4.2.99.20" evidence="3 4"/>
<dbReference type="AlphaFoldDB" id="H2IPR4"/>
<dbReference type="InterPro" id="IPR000073">
    <property type="entry name" value="AB_hydrolase_1"/>
</dbReference>
<dbReference type="PANTHER" id="PTHR42916:SF1">
    <property type="entry name" value="PROTEIN PHYLLO, CHLOROPLASTIC"/>
    <property type="match status" value="1"/>
</dbReference>
<keyword evidence="2 3" id="KW-0456">Lyase</keyword>